<name>A0A8A4ZLK2_9MICO</name>
<evidence type="ECO:0000313" key="8">
    <source>
        <dbReference type="EMBL" id="QTE31386.1"/>
    </source>
</evidence>
<evidence type="ECO:0000313" key="9">
    <source>
        <dbReference type="Proteomes" id="UP000663937"/>
    </source>
</evidence>
<dbReference type="KEGG" id="psic:J4E96_07170"/>
<gene>
    <name evidence="8" type="ORF">J4E96_07170</name>
</gene>
<accession>A0A8A4ZLK2</accession>
<evidence type="ECO:0000256" key="1">
    <source>
        <dbReference type="ARBA" id="ARBA00004141"/>
    </source>
</evidence>
<dbReference type="GO" id="GO:0046677">
    <property type="term" value="P:response to antibiotic"/>
    <property type="evidence" value="ECO:0007669"/>
    <property type="project" value="UniProtKB-KW"/>
</dbReference>
<dbReference type="EMBL" id="CP071868">
    <property type="protein sequence ID" value="QTE31386.1"/>
    <property type="molecule type" value="Genomic_DNA"/>
</dbReference>
<organism evidence="8 9">
    <name type="scientific">Pengzhenrongella sicca</name>
    <dbReference type="NCBI Taxonomy" id="2819238"/>
    <lineage>
        <taxon>Bacteria</taxon>
        <taxon>Bacillati</taxon>
        <taxon>Actinomycetota</taxon>
        <taxon>Actinomycetes</taxon>
        <taxon>Micrococcales</taxon>
        <taxon>Pengzhenrongella</taxon>
    </lineage>
</organism>
<feature type="transmembrane region" description="Helical" evidence="6">
    <location>
        <begin position="45"/>
        <end position="65"/>
    </location>
</feature>
<dbReference type="Pfam" id="PF01061">
    <property type="entry name" value="ABC2_membrane"/>
    <property type="match status" value="1"/>
</dbReference>
<feature type="transmembrane region" description="Helical" evidence="6">
    <location>
        <begin position="77"/>
        <end position="101"/>
    </location>
</feature>
<dbReference type="InterPro" id="IPR013525">
    <property type="entry name" value="ABC2_TM"/>
</dbReference>
<dbReference type="PIRSF" id="PIRSF006648">
    <property type="entry name" value="DrrB"/>
    <property type="match status" value="1"/>
</dbReference>
<feature type="domain" description="ABC-2 type transporter transmembrane" evidence="7">
    <location>
        <begin position="36"/>
        <end position="223"/>
    </location>
</feature>
<dbReference type="InterPro" id="IPR000412">
    <property type="entry name" value="ABC_2_transport"/>
</dbReference>
<feature type="transmembrane region" description="Helical" evidence="6">
    <location>
        <begin position="185"/>
        <end position="205"/>
    </location>
</feature>
<reference evidence="8" key="1">
    <citation type="submission" date="2021-03" db="EMBL/GenBank/DDBJ databases">
        <title>Pengzhenrongella sicca gen. nov., sp. nov., a new member of suborder Micrococcineae isolated from High-Arctic tundra soil.</title>
        <authorList>
            <person name="Peng F."/>
        </authorList>
    </citation>
    <scope>NUCLEOTIDE SEQUENCE</scope>
    <source>
        <strain evidence="8">LRZ-2</strain>
    </source>
</reference>
<dbReference type="GO" id="GO:0043190">
    <property type="term" value="C:ATP-binding cassette (ABC) transporter complex"/>
    <property type="evidence" value="ECO:0007669"/>
    <property type="project" value="InterPro"/>
</dbReference>
<dbReference type="InterPro" id="IPR051784">
    <property type="entry name" value="Nod_factor_ABC_transporter"/>
</dbReference>
<keyword evidence="3 6" id="KW-1133">Transmembrane helix</keyword>
<evidence type="ECO:0000259" key="7">
    <source>
        <dbReference type="Pfam" id="PF01061"/>
    </source>
</evidence>
<keyword evidence="9" id="KW-1185">Reference proteome</keyword>
<dbReference type="PANTHER" id="PTHR43229">
    <property type="entry name" value="NODULATION PROTEIN J"/>
    <property type="match status" value="1"/>
</dbReference>
<proteinExistence type="predicted"/>
<dbReference type="AlphaFoldDB" id="A0A8A4ZLK2"/>
<dbReference type="Proteomes" id="UP000663937">
    <property type="component" value="Chromosome"/>
</dbReference>
<feature type="transmembrane region" description="Helical" evidence="6">
    <location>
        <begin position="241"/>
        <end position="262"/>
    </location>
</feature>
<evidence type="ECO:0000256" key="5">
    <source>
        <dbReference type="ARBA" id="ARBA00023251"/>
    </source>
</evidence>
<dbReference type="GO" id="GO:0140359">
    <property type="term" value="F:ABC-type transporter activity"/>
    <property type="evidence" value="ECO:0007669"/>
    <property type="project" value="InterPro"/>
</dbReference>
<evidence type="ECO:0000256" key="3">
    <source>
        <dbReference type="ARBA" id="ARBA00022989"/>
    </source>
</evidence>
<keyword evidence="4 6" id="KW-0472">Membrane</keyword>
<sequence length="265" mass="26317">MSPTPPTTPAPRAEGRAGGAAPAWRRVAAQGAFEARLVLRNGEQLLVILILPALLLVTLARTSLVEIELAGGTRIDAVVPGILTLAVMSTAFTSQAIATSFDRRNGVLRLLATTPLGRGGLLAGKVLAVLAVEAVQVVLLGGVALALGWSPPASGLAPALLAIGLGTAAFTAFALLLAGVLRAEAVLAVANLVLVLLAVGGGALIPADQLPGALADLAPLLPSGALGVALRGALHDGALPLGATLVLAAWTAALGGAAGRLFRWS</sequence>
<feature type="transmembrane region" description="Helical" evidence="6">
    <location>
        <begin position="122"/>
        <end position="149"/>
    </location>
</feature>
<comment type="subcellular location">
    <subcellularLocation>
        <location evidence="1">Membrane</location>
        <topology evidence="1">Multi-pass membrane protein</topology>
    </subcellularLocation>
</comment>
<keyword evidence="2 6" id="KW-0812">Transmembrane</keyword>
<keyword evidence="5" id="KW-0046">Antibiotic resistance</keyword>
<feature type="transmembrane region" description="Helical" evidence="6">
    <location>
        <begin position="155"/>
        <end position="178"/>
    </location>
</feature>
<protein>
    <submittedName>
        <fullName evidence="8">ABC transporter permease</fullName>
    </submittedName>
</protein>
<dbReference type="PANTHER" id="PTHR43229:SF2">
    <property type="entry name" value="NODULATION PROTEIN J"/>
    <property type="match status" value="1"/>
</dbReference>
<evidence type="ECO:0000256" key="4">
    <source>
        <dbReference type="ARBA" id="ARBA00023136"/>
    </source>
</evidence>
<evidence type="ECO:0000256" key="2">
    <source>
        <dbReference type="ARBA" id="ARBA00022692"/>
    </source>
</evidence>
<evidence type="ECO:0000256" key="6">
    <source>
        <dbReference type="SAM" id="Phobius"/>
    </source>
</evidence>